<dbReference type="Proteomes" id="UP001434337">
    <property type="component" value="Chromosome"/>
</dbReference>
<accession>A0ABZ3CAQ8</accession>
<feature type="domain" description="Amidohydrolase-related" evidence="1">
    <location>
        <begin position="3"/>
        <end position="241"/>
    </location>
</feature>
<gene>
    <name evidence="2" type="ORF">PCC79_06715</name>
</gene>
<protein>
    <submittedName>
        <fullName evidence="2">Amidohydrolase family protein</fullName>
    </submittedName>
</protein>
<evidence type="ECO:0000313" key="3">
    <source>
        <dbReference type="Proteomes" id="UP001434337"/>
    </source>
</evidence>
<dbReference type="InterPro" id="IPR006680">
    <property type="entry name" value="Amidohydro-rel"/>
</dbReference>
<dbReference type="InterPro" id="IPR032466">
    <property type="entry name" value="Metal_Hydrolase"/>
</dbReference>
<reference evidence="2 3" key="1">
    <citation type="journal article" date="2023" name="Environ Microbiome">
        <title>A coral-associated actinobacterium mitigates coral bleaching under heat stress.</title>
        <authorList>
            <person name="Li J."/>
            <person name="Zou Y."/>
            <person name="Li Q."/>
            <person name="Zhang J."/>
            <person name="Bourne D.G."/>
            <person name="Lyu Y."/>
            <person name="Liu C."/>
            <person name="Zhang S."/>
        </authorList>
    </citation>
    <scope>NUCLEOTIDE SEQUENCE [LARGE SCALE GENOMIC DNA]</scope>
    <source>
        <strain evidence="2 3">SCSIO 13291</strain>
    </source>
</reference>
<dbReference type="EMBL" id="CP115965">
    <property type="protein sequence ID" value="WZW99877.1"/>
    <property type="molecule type" value="Genomic_DNA"/>
</dbReference>
<name>A0ABZ3CAQ8_9ACTN</name>
<dbReference type="SUPFAM" id="SSF51556">
    <property type="entry name" value="Metallo-dependent hydrolases"/>
    <property type="match status" value="1"/>
</dbReference>
<evidence type="ECO:0000259" key="1">
    <source>
        <dbReference type="Pfam" id="PF04909"/>
    </source>
</evidence>
<dbReference type="Pfam" id="PF04909">
    <property type="entry name" value="Amidohydro_2"/>
    <property type="match status" value="1"/>
</dbReference>
<dbReference type="RefSeq" id="WP_342373361.1">
    <property type="nucleotide sequence ID" value="NZ_CP115965.1"/>
</dbReference>
<evidence type="ECO:0000313" key="2">
    <source>
        <dbReference type="EMBL" id="WZW99877.1"/>
    </source>
</evidence>
<organism evidence="2 3">
    <name type="scientific">Propioniciclava soli</name>
    <dbReference type="NCBI Taxonomy" id="2775081"/>
    <lineage>
        <taxon>Bacteria</taxon>
        <taxon>Bacillati</taxon>
        <taxon>Actinomycetota</taxon>
        <taxon>Actinomycetes</taxon>
        <taxon>Propionibacteriales</taxon>
        <taxon>Propionibacteriaceae</taxon>
        <taxon>Propioniciclava</taxon>
    </lineage>
</organism>
<dbReference type="Gene3D" id="3.20.20.140">
    <property type="entry name" value="Metal-dependent hydrolases"/>
    <property type="match status" value="1"/>
</dbReference>
<sequence length="241" mass="26123">MIVDAHAHWGPWFFSMETGSLALNRALLDRFGIDVQVVSAIEAITYDPVSGNAALEREFANADDPRLRGYVTIDPRDLAAAERDLGRLTRPRWVGVKIHTHYTATPIASGAMRNALRLATDAGLPVLVHTWGGDVVDLADQAAAIDGACLIAGHMGANAWRLVPDARRRSDRIWFEPCWSQPEAHRIRWVLDAIGADRLVFGTDATLIDPSVTFGAVHAARLSDSERAAVMAGNAADLLGL</sequence>
<keyword evidence="3" id="KW-1185">Reference proteome</keyword>
<proteinExistence type="predicted"/>